<dbReference type="Proteomes" id="UP000247409">
    <property type="component" value="Unassembled WGS sequence"/>
</dbReference>
<gene>
    <name evidence="7" type="ORF">BWQ96_06302</name>
</gene>
<evidence type="ECO:0000256" key="4">
    <source>
        <dbReference type="ARBA" id="ARBA00022692"/>
    </source>
</evidence>
<dbReference type="STRING" id="448386.A0A2V3IPE8"/>
<sequence length="468" mass="49658">MSSSETQTPRATAQPSIEELLSTKLSITSFRVDGAQRTKASLLQRVLQPVLSTGGHFEGVISDVSQAVDRLAATNCFKGVDAFIDHDKHNPSAATVDFTVSEKSGVQLTTGTSIDSTCERDASLEGSLSLRNVCGVADTLRFTLAWMGGASASRSFSENPSNAFSASYKRPFVLGLDSAVFANGSFSQLNHTEASSYNLISRSVDSGIECPWGTFTLASSWRNLSDVLPTASQVIREDAKHSWKTSISHAVAVDSRDDAKMPSQGVFASLRHEHTLPFGDARYSSVEGSVQTHVPLVSHAVLSLCARGGVQVASKRAMIADRFFVGGGNSLRGFESRGIGPRDGKDAIGGDVFYTACAMLSVALPRQSLLWQLFRARVHAFINAGDVGEMSQLVESVGGVRVRGRGAREAADAVGRVMKEGARVAGGVGVALDTSVGRVEINLCQTVRRCGTDAARVGVQFGVSQSFL</sequence>
<dbReference type="GO" id="GO:0005741">
    <property type="term" value="C:mitochondrial outer membrane"/>
    <property type="evidence" value="ECO:0007669"/>
    <property type="project" value="UniProtKB-SubCell"/>
</dbReference>
<organism evidence="7 8">
    <name type="scientific">Gracilariopsis chorda</name>
    <dbReference type="NCBI Taxonomy" id="448386"/>
    <lineage>
        <taxon>Eukaryota</taxon>
        <taxon>Rhodophyta</taxon>
        <taxon>Florideophyceae</taxon>
        <taxon>Rhodymeniophycidae</taxon>
        <taxon>Gracilariales</taxon>
        <taxon>Gracilariaceae</taxon>
        <taxon>Gracilariopsis</taxon>
    </lineage>
</organism>
<dbReference type="PANTHER" id="PTHR12815:SF18">
    <property type="entry name" value="SORTING AND ASSEMBLY MACHINERY COMPONENT 50 HOMOLOG"/>
    <property type="match status" value="1"/>
</dbReference>
<dbReference type="Gene3D" id="2.40.160.50">
    <property type="entry name" value="membrane protein fhac: a member of the omp85/tpsb transporter family"/>
    <property type="match status" value="1"/>
</dbReference>
<evidence type="ECO:0000256" key="3">
    <source>
        <dbReference type="ARBA" id="ARBA00022452"/>
    </source>
</evidence>
<comment type="subcellular location">
    <subcellularLocation>
        <location evidence="1">Mitochondrion outer membrane</location>
        <topology evidence="1">Multi-pass membrane protein</topology>
    </subcellularLocation>
</comment>
<dbReference type="InterPro" id="IPR039910">
    <property type="entry name" value="D15-like"/>
</dbReference>
<protein>
    <submittedName>
        <fullName evidence="7">Sorting and assembly machinery component 50-like</fullName>
    </submittedName>
</protein>
<dbReference type="OrthoDB" id="1724197at2759"/>
<dbReference type="PANTHER" id="PTHR12815">
    <property type="entry name" value="SORTING AND ASSEMBLY MACHINERY SAMM50 PROTEIN FAMILY MEMBER"/>
    <property type="match status" value="1"/>
</dbReference>
<dbReference type="Pfam" id="PF01103">
    <property type="entry name" value="Omp85"/>
    <property type="match status" value="1"/>
</dbReference>
<evidence type="ECO:0000256" key="2">
    <source>
        <dbReference type="ARBA" id="ARBA00010913"/>
    </source>
</evidence>
<evidence type="ECO:0000259" key="6">
    <source>
        <dbReference type="Pfam" id="PF01103"/>
    </source>
</evidence>
<comment type="caution">
    <text evidence="7">The sequence shown here is derived from an EMBL/GenBank/DDBJ whole genome shotgun (WGS) entry which is preliminary data.</text>
</comment>
<evidence type="ECO:0000313" key="7">
    <source>
        <dbReference type="EMBL" id="PXF43933.1"/>
    </source>
</evidence>
<dbReference type="EMBL" id="NBIV01000107">
    <property type="protein sequence ID" value="PXF43933.1"/>
    <property type="molecule type" value="Genomic_DNA"/>
</dbReference>
<keyword evidence="4" id="KW-0812">Transmembrane</keyword>
<feature type="domain" description="Bacterial surface antigen (D15)" evidence="6">
    <location>
        <begin position="155"/>
        <end position="467"/>
    </location>
</feature>
<accession>A0A2V3IPE8</accession>
<reference evidence="7 8" key="1">
    <citation type="journal article" date="2018" name="Mol. Biol. Evol.">
        <title>Analysis of the draft genome of the red seaweed Gracilariopsis chorda provides insights into genome size evolution in Rhodophyta.</title>
        <authorList>
            <person name="Lee J."/>
            <person name="Yang E.C."/>
            <person name="Graf L."/>
            <person name="Yang J.H."/>
            <person name="Qiu H."/>
            <person name="Zel Zion U."/>
            <person name="Chan C.X."/>
            <person name="Stephens T.G."/>
            <person name="Weber A.P.M."/>
            <person name="Boo G.H."/>
            <person name="Boo S.M."/>
            <person name="Kim K.M."/>
            <person name="Shin Y."/>
            <person name="Jung M."/>
            <person name="Lee S.J."/>
            <person name="Yim H.S."/>
            <person name="Lee J.H."/>
            <person name="Bhattacharya D."/>
            <person name="Yoon H.S."/>
        </authorList>
    </citation>
    <scope>NUCLEOTIDE SEQUENCE [LARGE SCALE GENOMIC DNA]</scope>
    <source>
        <strain evidence="7 8">SKKU-2015</strain>
        <tissue evidence="7">Whole body</tissue>
    </source>
</reference>
<keyword evidence="8" id="KW-1185">Reference proteome</keyword>
<keyword evidence="5" id="KW-0472">Membrane</keyword>
<comment type="similarity">
    <text evidence="2">Belongs to the SAM50/omp85 family.</text>
</comment>
<dbReference type="InterPro" id="IPR000184">
    <property type="entry name" value="Bac_surfAg_D15"/>
</dbReference>
<evidence type="ECO:0000313" key="8">
    <source>
        <dbReference type="Proteomes" id="UP000247409"/>
    </source>
</evidence>
<evidence type="ECO:0000256" key="5">
    <source>
        <dbReference type="ARBA" id="ARBA00023136"/>
    </source>
</evidence>
<keyword evidence="3" id="KW-1134">Transmembrane beta strand</keyword>
<proteinExistence type="inferred from homology"/>
<evidence type="ECO:0000256" key="1">
    <source>
        <dbReference type="ARBA" id="ARBA00004374"/>
    </source>
</evidence>
<dbReference type="AlphaFoldDB" id="A0A2V3IPE8"/>
<name>A0A2V3IPE8_9FLOR</name>